<dbReference type="STRING" id="414004.CENSYa_0853"/>
<dbReference type="EC" id="2.7.7.-" evidence="2"/>
<dbReference type="KEGG" id="csy:CENSYa_0853"/>
<name>A0RVW9_CENSY</name>
<dbReference type="GO" id="GO:0016779">
    <property type="term" value="F:nucleotidyltransferase activity"/>
    <property type="evidence" value="ECO:0007669"/>
    <property type="project" value="UniProtKB-KW"/>
</dbReference>
<evidence type="ECO:0000313" key="2">
    <source>
        <dbReference type="EMBL" id="ABK77486.1"/>
    </source>
</evidence>
<keyword evidence="3" id="KW-1185">Reference proteome</keyword>
<evidence type="ECO:0000259" key="1">
    <source>
        <dbReference type="Pfam" id="PF00483"/>
    </source>
</evidence>
<reference evidence="2 3" key="1">
    <citation type="journal article" date="2006" name="Proc. Natl. Acad. Sci. U.S.A.">
        <title>Genomic analysis of the uncultivated marine crenarchaeote Cenarchaeum symbiosum.</title>
        <authorList>
            <person name="Hallam S.J."/>
            <person name="Konstantinidis K.T."/>
            <person name="Putnam N."/>
            <person name="Schleper C."/>
            <person name="Watanabe Y."/>
            <person name="Sugahara J."/>
            <person name="Preston C."/>
            <person name="de la Torre J."/>
            <person name="Richardson P.M."/>
            <person name="DeLong E.F."/>
        </authorList>
    </citation>
    <scope>NUCLEOTIDE SEQUENCE [LARGE SCALE GENOMIC DNA]</scope>
    <source>
        <strain evidence="3">A</strain>
    </source>
</reference>
<dbReference type="PANTHER" id="PTHR22572">
    <property type="entry name" value="SUGAR-1-PHOSPHATE GUANYL TRANSFERASE"/>
    <property type="match status" value="1"/>
</dbReference>
<dbReference type="Proteomes" id="UP000000758">
    <property type="component" value="Chromosome"/>
</dbReference>
<dbReference type="InterPro" id="IPR050486">
    <property type="entry name" value="Mannose-1P_guanyltransferase"/>
</dbReference>
<dbReference type="InterPro" id="IPR029044">
    <property type="entry name" value="Nucleotide-diphossugar_trans"/>
</dbReference>
<proteinExistence type="predicted"/>
<evidence type="ECO:0000313" key="3">
    <source>
        <dbReference type="Proteomes" id="UP000000758"/>
    </source>
</evidence>
<dbReference type="EnsemblBacteria" id="ABK77486">
    <property type="protein sequence ID" value="ABK77486"/>
    <property type="gene ID" value="CENSYa_0853"/>
</dbReference>
<gene>
    <name evidence="2" type="ordered locus">CENSYa_0853</name>
</gene>
<dbReference type="HOGENOM" id="CLU_029499_2_2_2"/>
<keyword evidence="2" id="KW-0548">Nucleotidyltransferase</keyword>
<organism evidence="2 3">
    <name type="scientific">Cenarchaeum symbiosum (strain A)</name>
    <dbReference type="NCBI Taxonomy" id="414004"/>
    <lineage>
        <taxon>Archaea</taxon>
        <taxon>Nitrososphaerota</taxon>
        <taxon>Candidatus Cenarchaeales</taxon>
        <taxon>Candidatus Cenarchaeaceae</taxon>
        <taxon>Candidatus Cenarchaeum</taxon>
    </lineage>
</organism>
<feature type="domain" description="Nucleotidyl transferase" evidence="1">
    <location>
        <begin position="3"/>
        <end position="217"/>
    </location>
</feature>
<keyword evidence="2" id="KW-0808">Transferase</keyword>
<protein>
    <submittedName>
        <fullName evidence="2">Nucleoside-diphosphate-sugar pyrophosphorylase</fullName>
        <ecNumber evidence="2">2.7.7.-</ecNumber>
    </submittedName>
</protein>
<accession>A0RVW9</accession>
<sequence length="219" mass="24008">MEAVILAGGRGTRLRPITDYVPKPLVPVNNRPILEWQIGHLVRHDITKVVVCAGYMSEQITGFLEAADGLGADVQVSIEDEPLGTGGALRNAAKMLSGESFYVLNGDVITDMDLARLDKAETVAAIPLRTRFGVMSLDGSKVDEFREKGELSGVFMNAGVYRLSRGALDDMPERGDMERTVLPRYAKQGRLNNVRFDGALWHSIDSFKDLEECARAVAK</sequence>
<dbReference type="Pfam" id="PF00483">
    <property type="entry name" value="NTP_transferase"/>
    <property type="match status" value="1"/>
</dbReference>
<dbReference type="CDD" id="cd04181">
    <property type="entry name" value="NTP_transferase"/>
    <property type="match status" value="1"/>
</dbReference>
<dbReference type="Gene3D" id="3.90.550.10">
    <property type="entry name" value="Spore Coat Polysaccharide Biosynthesis Protein SpsA, Chain A"/>
    <property type="match status" value="1"/>
</dbReference>
<dbReference type="SUPFAM" id="SSF53448">
    <property type="entry name" value="Nucleotide-diphospho-sugar transferases"/>
    <property type="match status" value="1"/>
</dbReference>
<dbReference type="EMBL" id="DP000238">
    <property type="protein sequence ID" value="ABK77486.1"/>
    <property type="molecule type" value="Genomic_DNA"/>
</dbReference>
<dbReference type="InterPro" id="IPR005835">
    <property type="entry name" value="NTP_transferase_dom"/>
</dbReference>
<dbReference type="AlphaFoldDB" id="A0RVW9"/>
<dbReference type="PATRIC" id="fig|414004.10.peg.789"/>